<sequence>MQISREIKIGIAIVLSLVAIFWGTNFLKGRNIIGSTNSYYVLYQQIENLQTSAPVFVHGYKVGVVDGITLDENDPNKIVVELAIDKRIKIPKTAVAEIFNTDFMGSKAIRLQFEGYNVPAVRGDTLMASFAPSILDDLSPISKKVDVAIQELTQTLVNVNTLLDAQTINDVKSTLANLDAASQNASYILDQNKDKVTNVIDQASQLVASLNVAASDVKDMANNFKNVSDSLSVNDLNAAIKNLEGSSKELKDLLVHINSKQGSLGKFVYESSIHDQVLKLAISIDSLAVDLKRNPKRYVRLSLF</sequence>
<dbReference type="InterPro" id="IPR052336">
    <property type="entry name" value="MlaD_Phospholipid_Transporter"/>
</dbReference>
<feature type="domain" description="Mce/MlaD" evidence="2">
    <location>
        <begin position="36"/>
        <end position="112"/>
    </location>
</feature>
<organism evidence="3 4">
    <name type="scientific">Acetobacteroides hydrogenigenes</name>
    <dbReference type="NCBI Taxonomy" id="979970"/>
    <lineage>
        <taxon>Bacteria</taxon>
        <taxon>Pseudomonadati</taxon>
        <taxon>Bacteroidota</taxon>
        <taxon>Bacteroidia</taxon>
        <taxon>Bacteroidales</taxon>
        <taxon>Rikenellaceae</taxon>
        <taxon>Acetobacteroides</taxon>
    </lineage>
</organism>
<name>A0A4R2EJX3_9BACT</name>
<dbReference type="Pfam" id="PF02470">
    <property type="entry name" value="MlaD"/>
    <property type="match status" value="1"/>
</dbReference>
<evidence type="ECO:0000313" key="3">
    <source>
        <dbReference type="EMBL" id="TCN67576.1"/>
    </source>
</evidence>
<keyword evidence="1" id="KW-0472">Membrane</keyword>
<evidence type="ECO:0000313" key="4">
    <source>
        <dbReference type="Proteomes" id="UP000294830"/>
    </source>
</evidence>
<evidence type="ECO:0000256" key="1">
    <source>
        <dbReference type="SAM" id="Phobius"/>
    </source>
</evidence>
<accession>A0A4R2EJX3</accession>
<dbReference type="RefSeq" id="WP_131839216.1">
    <property type="nucleotide sequence ID" value="NZ_SLWB01000007.1"/>
</dbReference>
<dbReference type="PANTHER" id="PTHR33371">
    <property type="entry name" value="INTERMEMBRANE PHOSPHOLIPID TRANSPORT SYSTEM BINDING PROTEIN MLAD-RELATED"/>
    <property type="match status" value="1"/>
</dbReference>
<reference evidence="3 4" key="1">
    <citation type="submission" date="2019-03" db="EMBL/GenBank/DDBJ databases">
        <title>Genomic Encyclopedia of Archaeal and Bacterial Type Strains, Phase II (KMG-II): from individual species to whole genera.</title>
        <authorList>
            <person name="Goeker M."/>
        </authorList>
    </citation>
    <scope>NUCLEOTIDE SEQUENCE [LARGE SCALE GENOMIC DNA]</scope>
    <source>
        <strain evidence="3 4">RL-C</strain>
    </source>
</reference>
<comment type="caution">
    <text evidence="3">The sequence shown here is derived from an EMBL/GenBank/DDBJ whole genome shotgun (WGS) entry which is preliminary data.</text>
</comment>
<feature type="transmembrane region" description="Helical" evidence="1">
    <location>
        <begin position="7"/>
        <end position="27"/>
    </location>
</feature>
<dbReference type="OrthoDB" id="9769132at2"/>
<keyword evidence="1" id="KW-0812">Transmembrane</keyword>
<proteinExistence type="predicted"/>
<dbReference type="PANTHER" id="PTHR33371:SF4">
    <property type="entry name" value="INTERMEMBRANE PHOSPHOLIPID TRANSPORT SYSTEM BINDING PROTEIN MLAD"/>
    <property type="match status" value="1"/>
</dbReference>
<gene>
    <name evidence="3" type="ORF">CLV25_10735</name>
</gene>
<keyword evidence="1" id="KW-1133">Transmembrane helix</keyword>
<evidence type="ECO:0000259" key="2">
    <source>
        <dbReference type="Pfam" id="PF02470"/>
    </source>
</evidence>
<keyword evidence="4" id="KW-1185">Reference proteome</keyword>
<dbReference type="Proteomes" id="UP000294830">
    <property type="component" value="Unassembled WGS sequence"/>
</dbReference>
<protein>
    <submittedName>
        <fullName evidence="3">MlaD protein</fullName>
    </submittedName>
</protein>
<dbReference type="InterPro" id="IPR003399">
    <property type="entry name" value="Mce/MlaD"/>
</dbReference>
<dbReference type="EMBL" id="SLWB01000007">
    <property type="protein sequence ID" value="TCN67576.1"/>
    <property type="molecule type" value="Genomic_DNA"/>
</dbReference>
<dbReference type="AlphaFoldDB" id="A0A4R2EJX3"/>